<dbReference type="PATRIC" id="fig|28229.3.peg.548"/>
<dbReference type="PROSITE" id="PS51257">
    <property type="entry name" value="PROKAR_LIPOPROTEIN"/>
    <property type="match status" value="1"/>
</dbReference>
<feature type="chain" id="PRO_5001949271" description="DUF6795 domain-containing protein" evidence="1">
    <location>
        <begin position="23"/>
        <end position="184"/>
    </location>
</feature>
<dbReference type="AlphaFoldDB" id="A0A099L231"/>
<organism evidence="3 4">
    <name type="scientific">Colwellia psychrerythraea</name>
    <name type="common">Vibrio psychroerythus</name>
    <dbReference type="NCBI Taxonomy" id="28229"/>
    <lineage>
        <taxon>Bacteria</taxon>
        <taxon>Pseudomonadati</taxon>
        <taxon>Pseudomonadota</taxon>
        <taxon>Gammaproteobacteria</taxon>
        <taxon>Alteromonadales</taxon>
        <taxon>Colwelliaceae</taxon>
        <taxon>Colwellia</taxon>
    </lineage>
</organism>
<reference evidence="3 4" key="1">
    <citation type="submission" date="2014-08" db="EMBL/GenBank/DDBJ databases">
        <title>Genomic and Phenotypic Diversity of Colwellia psychrerythraea strains from Disparate Marine Basins.</title>
        <authorList>
            <person name="Techtmann S.M."/>
            <person name="Stelling S.C."/>
            <person name="Utturkar S.M."/>
            <person name="Alshibli N."/>
            <person name="Harris A."/>
            <person name="Brown S.D."/>
            <person name="Hazen T.C."/>
        </authorList>
    </citation>
    <scope>NUCLEOTIDE SEQUENCE [LARGE SCALE GENOMIC DNA]</scope>
    <source>
        <strain evidence="3 4">GAB14E</strain>
    </source>
</reference>
<keyword evidence="1" id="KW-0732">Signal</keyword>
<proteinExistence type="predicted"/>
<evidence type="ECO:0000313" key="3">
    <source>
        <dbReference type="EMBL" id="KGJ96921.1"/>
    </source>
</evidence>
<name>A0A099L231_COLPS</name>
<comment type="caution">
    <text evidence="3">The sequence shown here is derived from an EMBL/GenBank/DDBJ whole genome shotgun (WGS) entry which is preliminary data.</text>
</comment>
<evidence type="ECO:0000259" key="2">
    <source>
        <dbReference type="Pfam" id="PF20598"/>
    </source>
</evidence>
<gene>
    <name evidence="3" type="ORF">GAB14E_1389</name>
</gene>
<dbReference type="Pfam" id="PF20598">
    <property type="entry name" value="DUF6795"/>
    <property type="match status" value="1"/>
</dbReference>
<evidence type="ECO:0000256" key="1">
    <source>
        <dbReference type="SAM" id="SignalP"/>
    </source>
</evidence>
<dbReference type="InterPro" id="IPR046474">
    <property type="entry name" value="DUF6795"/>
</dbReference>
<evidence type="ECO:0000313" key="4">
    <source>
        <dbReference type="Proteomes" id="UP000029868"/>
    </source>
</evidence>
<feature type="domain" description="DUF6795" evidence="2">
    <location>
        <begin position="61"/>
        <end position="163"/>
    </location>
</feature>
<dbReference type="EMBL" id="JQEC01000004">
    <property type="protein sequence ID" value="KGJ96921.1"/>
    <property type="molecule type" value="Genomic_DNA"/>
</dbReference>
<feature type="signal peptide" evidence="1">
    <location>
        <begin position="1"/>
        <end position="22"/>
    </location>
</feature>
<dbReference type="Proteomes" id="UP000029868">
    <property type="component" value="Unassembled WGS sequence"/>
</dbReference>
<sequence>MKFLISLLSIIILLGCSGESTSQDRIAEQSPQKEVVKKESEMLGIFGKDEQVKYVISSPLNGVLVRDGKALANAKIIRRLSWSGNDVGVIDEYLTDDEGYFDIPMHEESLSLGKLTEFVGSITLYIETIDDDNFFYHSSKRSPEIYSDTEAHLEDLVCDMAQEEELVDISRVGIFSRCKWKGMP</sequence>
<protein>
    <recommendedName>
        <fullName evidence="2">DUF6795 domain-containing protein</fullName>
    </recommendedName>
</protein>
<dbReference type="RefSeq" id="WP_052093428.1">
    <property type="nucleotide sequence ID" value="NZ_JQEC01000004.1"/>
</dbReference>
<accession>A0A099L231</accession>
<dbReference type="OrthoDB" id="6313517at2"/>